<feature type="compositionally biased region" description="Low complexity" evidence="1">
    <location>
        <begin position="294"/>
        <end position="313"/>
    </location>
</feature>
<dbReference type="PANTHER" id="PTHR10763">
    <property type="entry name" value="CELL DIVISION CONTROL PROTEIN 6-RELATED"/>
    <property type="match status" value="1"/>
</dbReference>
<dbReference type="OrthoDB" id="1926878at2759"/>
<organism evidence="3 4">
    <name type="scientific">Lunasporangiospora selenospora</name>
    <dbReference type="NCBI Taxonomy" id="979761"/>
    <lineage>
        <taxon>Eukaryota</taxon>
        <taxon>Fungi</taxon>
        <taxon>Fungi incertae sedis</taxon>
        <taxon>Mucoromycota</taxon>
        <taxon>Mortierellomycotina</taxon>
        <taxon>Mortierellomycetes</taxon>
        <taxon>Mortierellales</taxon>
        <taxon>Mortierellaceae</taxon>
        <taxon>Lunasporangiospora</taxon>
    </lineage>
</organism>
<dbReference type="GO" id="GO:0005634">
    <property type="term" value="C:nucleus"/>
    <property type="evidence" value="ECO:0007669"/>
    <property type="project" value="TreeGrafter"/>
</dbReference>
<proteinExistence type="predicted"/>
<name>A0A9P6G4F8_9FUNG</name>
<reference evidence="3" key="1">
    <citation type="journal article" date="2020" name="Fungal Divers.">
        <title>Resolving the Mortierellaceae phylogeny through synthesis of multi-gene phylogenetics and phylogenomics.</title>
        <authorList>
            <person name="Vandepol N."/>
            <person name="Liber J."/>
            <person name="Desiro A."/>
            <person name="Na H."/>
            <person name="Kennedy M."/>
            <person name="Barry K."/>
            <person name="Grigoriev I.V."/>
            <person name="Miller A.N."/>
            <person name="O'Donnell K."/>
            <person name="Stajich J.E."/>
            <person name="Bonito G."/>
        </authorList>
    </citation>
    <scope>NUCLEOTIDE SEQUENCE</scope>
    <source>
        <strain evidence="3">KOD1015</strain>
    </source>
</reference>
<gene>
    <name evidence="3" type="primary">CDC6_2</name>
    <name evidence="3" type="ORF">BGW38_009636</name>
</gene>
<feature type="region of interest" description="Disordered" evidence="1">
    <location>
        <begin position="226"/>
        <end position="246"/>
    </location>
</feature>
<dbReference type="GO" id="GO:0006270">
    <property type="term" value="P:DNA replication initiation"/>
    <property type="evidence" value="ECO:0007669"/>
    <property type="project" value="TreeGrafter"/>
</dbReference>
<comment type="caution">
    <text evidence="3">The sequence shown here is derived from an EMBL/GenBank/DDBJ whole genome shotgun (WGS) entry which is preliminary data.</text>
</comment>
<dbReference type="Pfam" id="PF13191">
    <property type="entry name" value="AAA_16"/>
    <property type="match status" value="1"/>
</dbReference>
<feature type="compositionally biased region" description="Low complexity" evidence="1">
    <location>
        <begin position="183"/>
        <end position="199"/>
    </location>
</feature>
<feature type="domain" description="Orc1-like AAA ATPase" evidence="2">
    <location>
        <begin position="335"/>
        <end position="392"/>
    </location>
</feature>
<feature type="compositionally biased region" description="Polar residues" evidence="1">
    <location>
        <begin position="118"/>
        <end position="127"/>
    </location>
</feature>
<dbReference type="GO" id="GO:0033314">
    <property type="term" value="P:mitotic DNA replication checkpoint signaling"/>
    <property type="evidence" value="ECO:0007669"/>
    <property type="project" value="TreeGrafter"/>
</dbReference>
<evidence type="ECO:0000313" key="4">
    <source>
        <dbReference type="Proteomes" id="UP000780801"/>
    </source>
</evidence>
<sequence>MTSFILRKRAIEFSDDDDDNSQGIYLSLPIAAIFEIARRLAEGGSEENDDDSASQKQDRLRAIRATFLSSLPTPSSSSVSSPTSSPPAGLPTSHETMTSITPPRTPTRRSTRQLHLQEPSTALTSVKGTRRSESKKTENNRGGEENDDSENTAPEDISPVGLTPSKKKTQSVPVTPPKAMMRSTSSSNLGNNSLTTGLTPAMNRMLKPSKAILEENAKSRRARAATVTTASSSSNPFLNSADQEDSENIDVNRIQGYSTPKRLQRTKSMVNENRGPMNNNAAGPATLKRHMTDASLAASSSSSASSSANSAPASKMLGYYQEAKTLFRRTTEPNRLVGRAAERETIRKFCEEHVLTTKSGSLYISGQPGTGKTALLKEVMRDMEPEMETLDHEVKTVTINCMAIQDPKLVYVKLLEEMRLSADSKSKEGAVKMLEKLFLGTGKNKTML</sequence>
<dbReference type="PANTHER" id="PTHR10763:SF26">
    <property type="entry name" value="CELL DIVISION CONTROL PROTEIN 6 HOMOLOG"/>
    <property type="match status" value="1"/>
</dbReference>
<dbReference type="EMBL" id="JAABOA010000072">
    <property type="protein sequence ID" value="KAF9586101.1"/>
    <property type="molecule type" value="Genomic_DNA"/>
</dbReference>
<feature type="region of interest" description="Disordered" evidence="1">
    <location>
        <begin position="291"/>
        <end position="313"/>
    </location>
</feature>
<feature type="region of interest" description="Disordered" evidence="1">
    <location>
        <begin position="68"/>
        <end position="199"/>
    </location>
</feature>
<feature type="compositionally biased region" description="Low complexity" evidence="1">
    <location>
        <begin position="68"/>
        <end position="83"/>
    </location>
</feature>
<evidence type="ECO:0000256" key="1">
    <source>
        <dbReference type="SAM" id="MobiDB-lite"/>
    </source>
</evidence>
<evidence type="ECO:0000259" key="2">
    <source>
        <dbReference type="Pfam" id="PF13191"/>
    </source>
</evidence>
<dbReference type="InterPro" id="IPR041664">
    <property type="entry name" value="AAA_16"/>
</dbReference>
<dbReference type="Proteomes" id="UP000780801">
    <property type="component" value="Unassembled WGS sequence"/>
</dbReference>
<accession>A0A9P6G4F8</accession>
<dbReference type="SUPFAM" id="SSF52540">
    <property type="entry name" value="P-loop containing nucleoside triphosphate hydrolases"/>
    <property type="match status" value="1"/>
</dbReference>
<dbReference type="Gene3D" id="3.40.50.300">
    <property type="entry name" value="P-loop containing nucleotide triphosphate hydrolases"/>
    <property type="match status" value="1"/>
</dbReference>
<feature type="compositionally biased region" description="Basic and acidic residues" evidence="1">
    <location>
        <begin position="130"/>
        <end position="144"/>
    </location>
</feature>
<dbReference type="InterPro" id="IPR027417">
    <property type="entry name" value="P-loop_NTPase"/>
</dbReference>
<dbReference type="GO" id="GO:0003688">
    <property type="term" value="F:DNA replication origin binding"/>
    <property type="evidence" value="ECO:0007669"/>
    <property type="project" value="TreeGrafter"/>
</dbReference>
<dbReference type="AlphaFoldDB" id="A0A9P6G4F8"/>
<protein>
    <submittedName>
        <fullName evidence="3">AAA ATPase</fullName>
    </submittedName>
</protein>
<dbReference type="InterPro" id="IPR050311">
    <property type="entry name" value="ORC1/CDC6"/>
</dbReference>
<keyword evidence="4" id="KW-1185">Reference proteome</keyword>
<evidence type="ECO:0000313" key="3">
    <source>
        <dbReference type="EMBL" id="KAF9586101.1"/>
    </source>
</evidence>